<dbReference type="EMBL" id="LK052946">
    <property type="protein sequence ID" value="CDR45892.1"/>
    <property type="molecule type" value="Genomic_DNA"/>
</dbReference>
<feature type="region of interest" description="Disordered" evidence="2">
    <location>
        <begin position="754"/>
        <end position="838"/>
    </location>
</feature>
<sequence length="838" mass="94433">MTGRTKHPRRASTRVSYAVARDSEDEGGEEERETDEEVVPKRRDKGKGRAIEVFDSDEGEEDEDETSEDDASDWEESRKKTKKFKSTDRKGGKGGGAGAVKKGGKKGRDVGRLEVMKMLPLELLVEIFSHLDPNDLLALSMVNKQYRSLLTSPGSKKVWEASRKRLGMDDANAGDLTEWQYAQLVYGRVCQDCGARNIQHADFYLRKRLCSGFRIKRVVDLGSLSRVHAKLAAKLHPKTFACVLRSPFKVEPQVHHWRRKMSGIDGERAHLDDLLAYDRILRDLELQEEDDLIAAGEETPRRAPKTAPAPPPAPTSARTTRRRGSRPSYRDESESEDEKPESARVVEYVKGRQAIRKAIAKDAEVLNNAQRRAQAQLDLARELKAQQKAQGPSWARREAIFARVVDQGFKRVDIDALRGPVVDETTPLTDELWKDIESSVIQSLKRQRKKRLALEKRTRQISAQKSLRQYYNAFKQSLPSSAQPFVPLFLDFLALPSVKELWQAGERVVAEKWEAQLDAIREEVEHFRLDLALYARQVILAVTTDPDKAEDACDSPADDGAGLDDAFFNRATSIVCCDFPNCPIKVKGPYGSYWDFWGNGYNVERRPRRTYERREDAIGTLVAVLEHQHADHNSDTHLTKASQFSAEPRFRITLPLEVACAISALIDLGNLDYESATKSDLDELNKEHNFEWENSKTYQRFFYGDDAWKDLMFMVKRRGEKLAKLKEPEVLDPPCIVMKKSSWKLERRASIASEAAKKDGDGAHDSASGQARLSAESSGDGKEPSIKVRNSSSAPGYNVFGGDDSEEDDQASEDEQPAQRSVKVERDDSSVGSSEEDE</sequence>
<feature type="compositionally biased region" description="Basic residues" evidence="2">
    <location>
        <begin position="1"/>
        <end position="12"/>
    </location>
</feature>
<evidence type="ECO:0000259" key="3">
    <source>
        <dbReference type="PROSITE" id="PS50181"/>
    </source>
</evidence>
<dbReference type="Gene3D" id="1.20.1280.50">
    <property type="match status" value="1"/>
</dbReference>
<evidence type="ECO:0000256" key="1">
    <source>
        <dbReference type="SAM" id="Coils"/>
    </source>
</evidence>
<protein>
    <submittedName>
        <fullName evidence="4">RHTO0S11e06062g1_1</fullName>
    </submittedName>
</protein>
<dbReference type="AlphaFoldDB" id="A0A061BFZ5"/>
<keyword evidence="1" id="KW-0175">Coiled coil</keyword>
<feature type="compositionally biased region" description="Acidic residues" evidence="2">
    <location>
        <begin position="23"/>
        <end position="37"/>
    </location>
</feature>
<accession>A0A061BFZ5</accession>
<gene>
    <name evidence="4" type="ORF">RHTO0S_11e06062g</name>
</gene>
<reference evidence="4" key="1">
    <citation type="journal article" date="2014" name="Genome Announc.">
        <title>Draft genome sequence of Rhodosporidium toruloides CECT1137, an oleaginous yeast of biotechnological interest.</title>
        <authorList>
            <person name="Morin N."/>
            <person name="Calcas X."/>
            <person name="Devillers H."/>
            <person name="Durrens P."/>
            <person name="Sherman D.J."/>
            <person name="Nicaud J.-M."/>
            <person name="Neuveglise C."/>
        </authorList>
    </citation>
    <scope>NUCLEOTIDE SEQUENCE</scope>
    <source>
        <strain evidence="4">CECT1137</strain>
    </source>
</reference>
<dbReference type="SUPFAM" id="SSF81383">
    <property type="entry name" value="F-box domain"/>
    <property type="match status" value="1"/>
</dbReference>
<name>A0A061BFZ5_RHOTO</name>
<dbReference type="PROSITE" id="PS50181">
    <property type="entry name" value="FBOX"/>
    <property type="match status" value="1"/>
</dbReference>
<feature type="compositionally biased region" description="Acidic residues" evidence="2">
    <location>
        <begin position="803"/>
        <end position="816"/>
    </location>
</feature>
<dbReference type="SMART" id="SM00256">
    <property type="entry name" value="FBOX"/>
    <property type="match status" value="1"/>
</dbReference>
<dbReference type="InterPro" id="IPR036047">
    <property type="entry name" value="F-box-like_dom_sf"/>
</dbReference>
<dbReference type="CDD" id="cd09917">
    <property type="entry name" value="F-box_SF"/>
    <property type="match status" value="1"/>
</dbReference>
<organism evidence="4">
    <name type="scientific">Rhodotorula toruloides</name>
    <name type="common">Yeast</name>
    <name type="synonym">Rhodosporidium toruloides</name>
    <dbReference type="NCBI Taxonomy" id="5286"/>
    <lineage>
        <taxon>Eukaryota</taxon>
        <taxon>Fungi</taxon>
        <taxon>Dikarya</taxon>
        <taxon>Basidiomycota</taxon>
        <taxon>Pucciniomycotina</taxon>
        <taxon>Microbotryomycetes</taxon>
        <taxon>Sporidiobolales</taxon>
        <taxon>Sporidiobolaceae</taxon>
        <taxon>Rhodotorula</taxon>
    </lineage>
</organism>
<feature type="compositionally biased region" description="Polar residues" evidence="2">
    <location>
        <begin position="767"/>
        <end position="777"/>
    </location>
</feature>
<dbReference type="Pfam" id="PF00646">
    <property type="entry name" value="F-box"/>
    <property type="match status" value="1"/>
</dbReference>
<dbReference type="InterPro" id="IPR001810">
    <property type="entry name" value="F-box_dom"/>
</dbReference>
<feature type="region of interest" description="Disordered" evidence="2">
    <location>
        <begin position="295"/>
        <end position="345"/>
    </location>
</feature>
<feature type="domain" description="F-box" evidence="3">
    <location>
        <begin position="113"/>
        <end position="162"/>
    </location>
</feature>
<evidence type="ECO:0000313" key="4">
    <source>
        <dbReference type="EMBL" id="CDR45892.1"/>
    </source>
</evidence>
<evidence type="ECO:0000256" key="2">
    <source>
        <dbReference type="SAM" id="MobiDB-lite"/>
    </source>
</evidence>
<feature type="coiled-coil region" evidence="1">
    <location>
        <begin position="363"/>
        <end position="390"/>
    </location>
</feature>
<feature type="region of interest" description="Disordered" evidence="2">
    <location>
        <begin position="1"/>
        <end position="106"/>
    </location>
</feature>
<dbReference type="OrthoDB" id="2322499at2759"/>
<feature type="compositionally biased region" description="Basic and acidic residues" evidence="2">
    <location>
        <begin position="754"/>
        <end position="764"/>
    </location>
</feature>
<proteinExistence type="predicted"/>
<feature type="compositionally biased region" description="Acidic residues" evidence="2">
    <location>
        <begin position="54"/>
        <end position="74"/>
    </location>
</feature>